<evidence type="ECO:0000256" key="4">
    <source>
        <dbReference type="ARBA" id="ARBA00023136"/>
    </source>
</evidence>
<dbReference type="PANTHER" id="PTHR43483">
    <property type="entry name" value="MEMBRANE TRANSPORTER PROTEIN HI_0806-RELATED"/>
    <property type="match status" value="1"/>
</dbReference>
<proteinExistence type="inferred from homology"/>
<dbReference type="RefSeq" id="WP_369703245.1">
    <property type="nucleotide sequence ID" value="NZ_JBGEWD010000002.1"/>
</dbReference>
<keyword evidence="7" id="KW-1185">Reference proteome</keyword>
<feature type="transmembrane region" description="Helical" evidence="5">
    <location>
        <begin position="207"/>
        <end position="225"/>
    </location>
</feature>
<sequence>MIKILMALLIICALYFLVVFFKDYISKVKNKSLDNSKFSTFAASGFVVNFFDTLGIGSFAIFTAILKNFKLTEDRTIPGTLNVSCAIPVIVEAMVFINVIKVEPITLIAMIVAATLGAVLGAGFVARLDERKIEIGMGTALLVVAFIMFAGQVNIMPSGGNSTGLTGIRLIIGLIGNFIFGAFMTLGIGIYAPCMALIFTLGMSPKVAFPVMMGSCAFLEVAASVKFVKEGAYDIRIPLPVIIFGSIGVLIAAYVVKSLPLSILKWVVIGIIVYTSIIMFKSAKNKLHRGKTDMV</sequence>
<keyword evidence="5" id="KW-1003">Cell membrane</keyword>
<dbReference type="InterPro" id="IPR002781">
    <property type="entry name" value="TM_pro_TauE-like"/>
</dbReference>
<feature type="transmembrane region" description="Helical" evidence="5">
    <location>
        <begin position="107"/>
        <end position="126"/>
    </location>
</feature>
<feature type="transmembrane region" description="Helical" evidence="5">
    <location>
        <begin position="46"/>
        <end position="66"/>
    </location>
</feature>
<evidence type="ECO:0000313" key="7">
    <source>
        <dbReference type="Proteomes" id="UP001564657"/>
    </source>
</evidence>
<keyword evidence="3 5" id="KW-1133">Transmembrane helix</keyword>
<feature type="transmembrane region" description="Helical" evidence="5">
    <location>
        <begin position="6"/>
        <end position="25"/>
    </location>
</feature>
<keyword evidence="2 5" id="KW-0812">Transmembrane</keyword>
<evidence type="ECO:0000256" key="5">
    <source>
        <dbReference type="RuleBase" id="RU363041"/>
    </source>
</evidence>
<comment type="caution">
    <text evidence="6">The sequence shown here is derived from an EMBL/GenBank/DDBJ whole genome shotgun (WGS) entry which is preliminary data.</text>
</comment>
<feature type="transmembrane region" description="Helical" evidence="5">
    <location>
        <begin position="81"/>
        <end position="100"/>
    </location>
</feature>
<protein>
    <recommendedName>
        <fullName evidence="5">Probable membrane transporter protein</fullName>
    </recommendedName>
</protein>
<dbReference type="EMBL" id="JBGEWD010000002">
    <property type="protein sequence ID" value="MEY7999358.1"/>
    <property type="molecule type" value="Genomic_DNA"/>
</dbReference>
<feature type="transmembrane region" description="Helical" evidence="5">
    <location>
        <begin position="168"/>
        <end position="201"/>
    </location>
</feature>
<dbReference type="Proteomes" id="UP001564657">
    <property type="component" value="Unassembled WGS sequence"/>
</dbReference>
<gene>
    <name evidence="6" type="ORF">AB8U03_03950</name>
</gene>
<accession>A0ABV4BLJ2</accession>
<dbReference type="Pfam" id="PF01925">
    <property type="entry name" value="TauE"/>
    <property type="match status" value="2"/>
</dbReference>
<feature type="transmembrane region" description="Helical" evidence="5">
    <location>
        <begin position="138"/>
        <end position="156"/>
    </location>
</feature>
<keyword evidence="4 5" id="KW-0472">Membrane</keyword>
<evidence type="ECO:0000256" key="2">
    <source>
        <dbReference type="ARBA" id="ARBA00022692"/>
    </source>
</evidence>
<organism evidence="6 7">
    <name type="scientific">Clostridium moutaii</name>
    <dbReference type="NCBI Taxonomy" id="3240932"/>
    <lineage>
        <taxon>Bacteria</taxon>
        <taxon>Bacillati</taxon>
        <taxon>Bacillota</taxon>
        <taxon>Clostridia</taxon>
        <taxon>Eubacteriales</taxon>
        <taxon>Clostridiaceae</taxon>
        <taxon>Clostridium</taxon>
    </lineage>
</organism>
<evidence type="ECO:0000256" key="3">
    <source>
        <dbReference type="ARBA" id="ARBA00022989"/>
    </source>
</evidence>
<dbReference type="PANTHER" id="PTHR43483:SF3">
    <property type="entry name" value="MEMBRANE TRANSPORTER PROTEIN HI_0806-RELATED"/>
    <property type="match status" value="1"/>
</dbReference>
<reference evidence="6 7" key="1">
    <citation type="submission" date="2024-08" db="EMBL/GenBank/DDBJ databases">
        <title>Clostridium lapicellarii sp. nov., and Clostridium renhuaiense sp. nov., two species isolated from the mud in a fermentation cellar used for producing sauce-flavour Chinese liquors.</title>
        <authorList>
            <person name="Yang F."/>
            <person name="Wang H."/>
            <person name="Chen L.Q."/>
            <person name="Zhou N."/>
            <person name="Lu J.J."/>
            <person name="Pu X.X."/>
            <person name="Wan B."/>
            <person name="Wang L."/>
            <person name="Liu S.J."/>
        </authorList>
    </citation>
    <scope>NUCLEOTIDE SEQUENCE [LARGE SCALE GENOMIC DNA]</scope>
    <source>
        <strain evidence="6 7">MT-5</strain>
    </source>
</reference>
<evidence type="ECO:0000313" key="6">
    <source>
        <dbReference type="EMBL" id="MEY7999358.1"/>
    </source>
</evidence>
<comment type="subcellular location">
    <subcellularLocation>
        <location evidence="5">Cell membrane</location>
        <topology evidence="5">Multi-pass membrane protein</topology>
    </subcellularLocation>
    <subcellularLocation>
        <location evidence="1">Membrane</location>
        <topology evidence="1">Multi-pass membrane protein</topology>
    </subcellularLocation>
</comment>
<feature type="transmembrane region" description="Helical" evidence="5">
    <location>
        <begin position="237"/>
        <end position="256"/>
    </location>
</feature>
<feature type="transmembrane region" description="Helical" evidence="5">
    <location>
        <begin position="262"/>
        <end position="280"/>
    </location>
</feature>
<comment type="similarity">
    <text evidence="5">Belongs to the 4-toluene sulfonate uptake permease (TSUP) (TC 2.A.102) family.</text>
</comment>
<evidence type="ECO:0000256" key="1">
    <source>
        <dbReference type="ARBA" id="ARBA00004141"/>
    </source>
</evidence>
<name>A0ABV4BLJ2_9CLOT</name>